<dbReference type="GO" id="GO:0043190">
    <property type="term" value="C:ATP-binding cassette (ABC) transporter complex"/>
    <property type="evidence" value="ECO:0007669"/>
    <property type="project" value="InterPro"/>
</dbReference>
<dbReference type="PANTHER" id="PTHR30133">
    <property type="entry name" value="CATIONIC AMINO ACID TRANSPORTER, MEMBRANE COMPONENT"/>
    <property type="match status" value="1"/>
</dbReference>
<dbReference type="Gene3D" id="1.10.3720.10">
    <property type="entry name" value="MetI-like"/>
    <property type="match status" value="1"/>
</dbReference>
<dbReference type="Proteomes" id="UP000599879">
    <property type="component" value="Unassembled WGS sequence"/>
</dbReference>
<evidence type="ECO:0000256" key="6">
    <source>
        <dbReference type="ARBA" id="ARBA00022692"/>
    </source>
</evidence>
<evidence type="ECO:0000313" key="12">
    <source>
        <dbReference type="EMBL" id="MBC3441463.1"/>
    </source>
</evidence>
<dbReference type="GO" id="GO:0022857">
    <property type="term" value="F:transmembrane transporter activity"/>
    <property type="evidence" value="ECO:0007669"/>
    <property type="project" value="InterPro"/>
</dbReference>
<dbReference type="InterPro" id="IPR035906">
    <property type="entry name" value="MetI-like_sf"/>
</dbReference>
<reference evidence="12" key="1">
    <citation type="journal article" date="2020" name="Microorganisms">
        <title>Reliable Identification of Environmental Pseudomonas Isolates Using the rpoD Gene.</title>
        <authorList>
            <consortium name="The Broad Institute Genome Sequencing Platform"/>
            <person name="Girard L."/>
            <person name="Lood C."/>
            <person name="Rokni-Zadeh H."/>
            <person name="van Noort V."/>
            <person name="Lavigne R."/>
            <person name="De Mot R."/>
        </authorList>
    </citation>
    <scope>NUCLEOTIDE SEQUENCE</scope>
    <source>
        <strain evidence="12">SWRI10</strain>
    </source>
</reference>
<reference evidence="12" key="2">
    <citation type="submission" date="2020-07" db="EMBL/GenBank/DDBJ databases">
        <authorList>
            <person name="Lood C."/>
            <person name="Girard L."/>
        </authorList>
    </citation>
    <scope>NUCLEOTIDE SEQUENCE</scope>
    <source>
        <strain evidence="12">SWRI10</strain>
    </source>
</reference>
<evidence type="ECO:0000256" key="9">
    <source>
        <dbReference type="ARBA" id="ARBA00023136"/>
    </source>
</evidence>
<feature type="transmembrane region" description="Helical" evidence="10">
    <location>
        <begin position="165"/>
        <end position="185"/>
    </location>
</feature>
<dbReference type="SUPFAM" id="SSF161098">
    <property type="entry name" value="MetI-like"/>
    <property type="match status" value="1"/>
</dbReference>
<protein>
    <submittedName>
        <fullName evidence="12">ABC transporter permease</fullName>
    </submittedName>
</protein>
<proteinExistence type="inferred from homology"/>
<sequence length="235" mass="25649">MNDLLTSGLQGFGPLLAEGTWMTVKLALLALALSLLLGLIGACAKLSRSALLRIPATLYTTLIRSVPDLVLILLLFYSLQIWLNDLTEALGWDYVEIDPFSAGVLTLGFIYGAYFTENFRGAILSVPAGQLEAATAYGLSRAQRFTLVLFPQLMRFALPGLGNNWLVLLKSTALVSIIGLADLVKAAQNAGKTTNDMLFFLCIAGLVYLLITTLSNRLLNYLQRRYNTGVKELAR</sequence>
<dbReference type="EMBL" id="JABWRE010000007">
    <property type="protein sequence ID" value="MBC3441463.1"/>
    <property type="molecule type" value="Genomic_DNA"/>
</dbReference>
<dbReference type="PROSITE" id="PS50928">
    <property type="entry name" value="ABC_TM1"/>
    <property type="match status" value="1"/>
</dbReference>
<evidence type="ECO:0000256" key="8">
    <source>
        <dbReference type="ARBA" id="ARBA00022989"/>
    </source>
</evidence>
<dbReference type="InterPro" id="IPR051613">
    <property type="entry name" value="ABC_transp_permease_HisMQ"/>
</dbReference>
<comment type="caution">
    <text evidence="12">The sequence shown here is derived from an EMBL/GenBank/DDBJ whole genome shotgun (WGS) entry which is preliminary data.</text>
</comment>
<keyword evidence="5" id="KW-0997">Cell inner membrane</keyword>
<evidence type="ECO:0000259" key="11">
    <source>
        <dbReference type="PROSITE" id="PS50928"/>
    </source>
</evidence>
<dbReference type="CDD" id="cd06261">
    <property type="entry name" value="TM_PBP2"/>
    <property type="match status" value="1"/>
</dbReference>
<evidence type="ECO:0000256" key="10">
    <source>
        <dbReference type="RuleBase" id="RU363032"/>
    </source>
</evidence>
<dbReference type="InterPro" id="IPR000515">
    <property type="entry name" value="MetI-like"/>
</dbReference>
<evidence type="ECO:0000256" key="4">
    <source>
        <dbReference type="ARBA" id="ARBA00022475"/>
    </source>
</evidence>
<accession>A0A923FYY0</accession>
<keyword evidence="3 10" id="KW-0813">Transport</keyword>
<dbReference type="RefSeq" id="WP_186555024.1">
    <property type="nucleotide sequence ID" value="NZ_JABWRE020000001.1"/>
</dbReference>
<evidence type="ECO:0000256" key="2">
    <source>
        <dbReference type="ARBA" id="ARBA00010072"/>
    </source>
</evidence>
<keyword evidence="8 10" id="KW-1133">Transmembrane helix</keyword>
<keyword evidence="7" id="KW-0029">Amino-acid transport</keyword>
<feature type="domain" description="ABC transmembrane type-1" evidence="11">
    <location>
        <begin position="20"/>
        <end position="219"/>
    </location>
</feature>
<feature type="transmembrane region" description="Helical" evidence="10">
    <location>
        <begin position="197"/>
        <end position="215"/>
    </location>
</feature>
<evidence type="ECO:0000256" key="5">
    <source>
        <dbReference type="ARBA" id="ARBA00022519"/>
    </source>
</evidence>
<evidence type="ECO:0000256" key="3">
    <source>
        <dbReference type="ARBA" id="ARBA00022448"/>
    </source>
</evidence>
<dbReference type="GO" id="GO:0006865">
    <property type="term" value="P:amino acid transport"/>
    <property type="evidence" value="ECO:0007669"/>
    <property type="project" value="UniProtKB-KW"/>
</dbReference>
<keyword evidence="9 10" id="KW-0472">Membrane</keyword>
<dbReference type="AlphaFoldDB" id="A0A923FYY0"/>
<organism evidence="12">
    <name type="scientific">Pseudomonas urmiensis</name>
    <dbReference type="NCBI Taxonomy" id="2745493"/>
    <lineage>
        <taxon>Bacteria</taxon>
        <taxon>Pseudomonadati</taxon>
        <taxon>Pseudomonadota</taxon>
        <taxon>Gammaproteobacteria</taxon>
        <taxon>Pseudomonadales</taxon>
        <taxon>Pseudomonadaceae</taxon>
        <taxon>Pseudomonas</taxon>
    </lineage>
</organism>
<dbReference type="InterPro" id="IPR010065">
    <property type="entry name" value="AA_ABC_transptr_permease_3TM"/>
</dbReference>
<feature type="transmembrane region" description="Helical" evidence="10">
    <location>
        <begin position="27"/>
        <end position="44"/>
    </location>
</feature>
<feature type="transmembrane region" description="Helical" evidence="10">
    <location>
        <begin position="99"/>
        <end position="116"/>
    </location>
</feature>
<evidence type="ECO:0000313" key="13">
    <source>
        <dbReference type="EMBL" id="MBV4536979.1"/>
    </source>
</evidence>
<gene>
    <name evidence="13" type="ORF">HU737_013405</name>
    <name evidence="12" type="ORF">HU737_12280</name>
</gene>
<reference evidence="13" key="3">
    <citation type="submission" date="2021-06" db="EMBL/GenBank/DDBJ databases">
        <title>Updating the genus Pseudomonas: Description of 43 new species and partition of the Pseudomonas putida group.</title>
        <authorList>
            <person name="Girard L."/>
            <person name="Lood C."/>
            <person name="Vandamme P."/>
            <person name="Rokni-Zadeh H."/>
            <person name="Van Noort V."/>
            <person name="Hofte M."/>
            <person name="Lavigne R."/>
            <person name="De Mot R."/>
        </authorList>
    </citation>
    <scope>NUCLEOTIDE SEQUENCE</scope>
    <source>
        <strain evidence="13">SWRI10</strain>
    </source>
</reference>
<comment type="similarity">
    <text evidence="2">Belongs to the binding-protein-dependent transport system permease family. HisMQ subfamily.</text>
</comment>
<comment type="subcellular location">
    <subcellularLocation>
        <location evidence="1">Cell inner membrane</location>
        <topology evidence="1">Multi-pass membrane protein</topology>
    </subcellularLocation>
    <subcellularLocation>
        <location evidence="10">Cell membrane</location>
        <topology evidence="10">Multi-pass membrane protein</topology>
    </subcellularLocation>
</comment>
<evidence type="ECO:0000256" key="1">
    <source>
        <dbReference type="ARBA" id="ARBA00004429"/>
    </source>
</evidence>
<dbReference type="PANTHER" id="PTHR30133:SF1">
    <property type="entry name" value="HISTIDINE TRANSPORT SYSTEM PERMEASE PROTEIN HISQ"/>
    <property type="match status" value="1"/>
</dbReference>
<evidence type="ECO:0000256" key="7">
    <source>
        <dbReference type="ARBA" id="ARBA00022970"/>
    </source>
</evidence>
<dbReference type="Pfam" id="PF00528">
    <property type="entry name" value="BPD_transp_1"/>
    <property type="match status" value="1"/>
</dbReference>
<name>A0A923FYY0_9PSED</name>
<keyword evidence="6 10" id="KW-0812">Transmembrane</keyword>
<keyword evidence="4" id="KW-1003">Cell membrane</keyword>
<feature type="transmembrane region" description="Helical" evidence="10">
    <location>
        <begin position="56"/>
        <end position="79"/>
    </location>
</feature>
<dbReference type="EMBL" id="JABWRE020000001">
    <property type="protein sequence ID" value="MBV4536979.1"/>
    <property type="molecule type" value="Genomic_DNA"/>
</dbReference>
<dbReference type="NCBIfam" id="TIGR01726">
    <property type="entry name" value="HEQRo_perm_3TM"/>
    <property type="match status" value="1"/>
</dbReference>